<dbReference type="HOGENOM" id="CLU_3350563_0_0_6"/>
<name>A0A0H3NXE9_YERE1</name>
<evidence type="ECO:0000313" key="1">
    <source>
        <dbReference type="EMBL" id="CBY28167.1"/>
    </source>
</evidence>
<evidence type="ECO:0000313" key="2">
    <source>
        <dbReference type="Proteomes" id="UP000008084"/>
    </source>
</evidence>
<dbReference type="EMBL" id="FR729477">
    <property type="protein sequence ID" value="CBY28167.1"/>
    <property type="molecule type" value="Genomic_DNA"/>
</dbReference>
<protein>
    <submittedName>
        <fullName evidence="1">Uncharacterized protein</fullName>
    </submittedName>
</protein>
<reference evidence="1 2" key="1">
    <citation type="journal article" date="2011" name="J. Bacteriol.">
        <title>Complete genome sequence of Yersinia enterocolitica subsp. palearctica serogroup O:3.</title>
        <authorList>
            <person name="Batzilla J."/>
            <person name="Hoper D."/>
            <person name="Antonenka U."/>
            <person name="Heesemann J."/>
            <person name="Rakin A."/>
        </authorList>
    </citation>
    <scope>NUCLEOTIDE SEQUENCE [LARGE SCALE GENOMIC DNA]</scope>
    <source>
        <strain evidence="2">DSM 13030 / CIP 106945 / Y11</strain>
    </source>
</reference>
<accession>A0A0H3NXE9</accession>
<sequence>MQSITANTDLYSLLNIADKKELAQTFFRGKPISRCFF</sequence>
<proteinExistence type="predicted"/>
<gene>
    <name evidence="1" type="ordered locus">Y11_00141</name>
</gene>
<dbReference type="KEGG" id="yey:Y11_00141"/>
<dbReference type="AlphaFoldDB" id="A0A0H3NXE9"/>
<dbReference type="Proteomes" id="UP000008084">
    <property type="component" value="Chromosome"/>
</dbReference>
<organism evidence="1 2">
    <name type="scientific">Yersinia enterocolitica subsp. palearctica serotype O:3 (strain DSM 13030 / CIP 106945 / Y11)</name>
    <dbReference type="NCBI Taxonomy" id="930944"/>
    <lineage>
        <taxon>Bacteria</taxon>
        <taxon>Pseudomonadati</taxon>
        <taxon>Pseudomonadota</taxon>
        <taxon>Gammaproteobacteria</taxon>
        <taxon>Enterobacterales</taxon>
        <taxon>Yersiniaceae</taxon>
        <taxon>Yersinia</taxon>
    </lineage>
</organism>